<keyword evidence="3" id="KW-1185">Reference proteome</keyword>
<dbReference type="AlphaFoldDB" id="A0AAD8Q4U1"/>
<dbReference type="EMBL" id="JAHLJV010000014">
    <property type="protein sequence ID" value="KAK1595875.1"/>
    <property type="molecule type" value="Genomic_DNA"/>
</dbReference>
<accession>A0AAD8Q4U1</accession>
<dbReference type="GeneID" id="85444149"/>
<reference evidence="2" key="1">
    <citation type="submission" date="2021-06" db="EMBL/GenBank/DDBJ databases">
        <title>Comparative genomics, transcriptomics and evolutionary studies reveal genomic signatures of adaptation to plant cell wall in hemibiotrophic fungi.</title>
        <authorList>
            <consortium name="DOE Joint Genome Institute"/>
            <person name="Baroncelli R."/>
            <person name="Diaz J.F."/>
            <person name="Benocci T."/>
            <person name="Peng M."/>
            <person name="Battaglia E."/>
            <person name="Haridas S."/>
            <person name="Andreopoulos W."/>
            <person name="Labutti K."/>
            <person name="Pangilinan J."/>
            <person name="Floch G.L."/>
            <person name="Makela M.R."/>
            <person name="Henrissat B."/>
            <person name="Grigoriev I.V."/>
            <person name="Crouch J.A."/>
            <person name="De Vries R.P."/>
            <person name="Sukno S.A."/>
            <person name="Thon M.R."/>
        </authorList>
    </citation>
    <scope>NUCLEOTIDE SEQUENCE</scope>
    <source>
        <strain evidence="2">CBS 125086</strain>
    </source>
</reference>
<name>A0AAD8Q4U1_9PEZI</name>
<dbReference type="RefSeq" id="XP_060416852.1">
    <property type="nucleotide sequence ID" value="XM_060559909.1"/>
</dbReference>
<proteinExistence type="predicted"/>
<sequence length="200" mass="22115">MADERRGEEGGKRLRATLRAAVGKAGQDWTGLDSRSAGDVHHVRYMKEVPIKGCSASWWCSVEEEAKKGRFVVSAYSAQEVNCDWIRPALRVRFADTAAAPRVPLQEQTPLCLDTAHVVFVREAGRPRSSVLLALVASGLTATALTVITKKPGNPASKVHHIQDMHLVLEQRRMHRATPPPIQAIRSANQPEQDRGQKER</sequence>
<protein>
    <submittedName>
        <fullName evidence="2">Uncharacterized protein</fullName>
    </submittedName>
</protein>
<evidence type="ECO:0000313" key="3">
    <source>
        <dbReference type="Proteomes" id="UP001230504"/>
    </source>
</evidence>
<gene>
    <name evidence="2" type="ORF">LY79DRAFT_577812</name>
</gene>
<organism evidence="2 3">
    <name type="scientific">Colletotrichum navitas</name>
    <dbReference type="NCBI Taxonomy" id="681940"/>
    <lineage>
        <taxon>Eukaryota</taxon>
        <taxon>Fungi</taxon>
        <taxon>Dikarya</taxon>
        <taxon>Ascomycota</taxon>
        <taxon>Pezizomycotina</taxon>
        <taxon>Sordariomycetes</taxon>
        <taxon>Hypocreomycetidae</taxon>
        <taxon>Glomerellales</taxon>
        <taxon>Glomerellaceae</taxon>
        <taxon>Colletotrichum</taxon>
        <taxon>Colletotrichum graminicola species complex</taxon>
    </lineage>
</organism>
<evidence type="ECO:0000313" key="2">
    <source>
        <dbReference type="EMBL" id="KAK1595875.1"/>
    </source>
</evidence>
<dbReference type="Proteomes" id="UP001230504">
    <property type="component" value="Unassembled WGS sequence"/>
</dbReference>
<evidence type="ECO:0000256" key="1">
    <source>
        <dbReference type="SAM" id="MobiDB-lite"/>
    </source>
</evidence>
<comment type="caution">
    <text evidence="2">The sequence shown here is derived from an EMBL/GenBank/DDBJ whole genome shotgun (WGS) entry which is preliminary data.</text>
</comment>
<feature type="region of interest" description="Disordered" evidence="1">
    <location>
        <begin position="178"/>
        <end position="200"/>
    </location>
</feature>